<gene>
    <name evidence="1" type="ORF">EA473_05980</name>
</gene>
<organism evidence="1 2">
    <name type="scientific">Natrarchaeobius chitinivorans</name>
    <dbReference type="NCBI Taxonomy" id="1679083"/>
    <lineage>
        <taxon>Archaea</taxon>
        <taxon>Methanobacteriati</taxon>
        <taxon>Methanobacteriota</taxon>
        <taxon>Stenosarchaea group</taxon>
        <taxon>Halobacteria</taxon>
        <taxon>Halobacteriales</taxon>
        <taxon>Natrialbaceae</taxon>
        <taxon>Natrarchaeobius</taxon>
    </lineage>
</organism>
<name>A0A3N6M0A5_NATCH</name>
<evidence type="ECO:0000313" key="2">
    <source>
        <dbReference type="Proteomes" id="UP000282323"/>
    </source>
</evidence>
<keyword evidence="2" id="KW-1185">Reference proteome</keyword>
<protein>
    <submittedName>
        <fullName evidence="1">Uncharacterized protein</fullName>
    </submittedName>
</protein>
<reference evidence="1 2" key="1">
    <citation type="submission" date="2018-10" db="EMBL/GenBank/DDBJ databases">
        <title>Natrarchaeobius chitinivorans gen. nov., sp. nov., and Natrarchaeobius haloalkaliphilus sp. nov., alkaliphilic, chitin-utilizing haloarchaea from hypersaline alkaline lakes.</title>
        <authorList>
            <person name="Sorokin D.Y."/>
            <person name="Elcheninov A.G."/>
            <person name="Kostrikina N.A."/>
            <person name="Bale N.J."/>
            <person name="Sinninghe Damste J.S."/>
            <person name="Khijniak T.V."/>
            <person name="Kublanov I.V."/>
            <person name="Toshchakov S.V."/>
        </authorList>
    </citation>
    <scope>NUCLEOTIDE SEQUENCE [LARGE SCALE GENOMIC DNA]</scope>
    <source>
        <strain evidence="1 2">AArcht4T</strain>
    </source>
</reference>
<sequence>MTFAHAVAGLHRLPGGVVREQREVARGVSVGVLDDVVSAAVLGGRPRRWTSRIALRAPGSGGISIRSSNRLDRTTVVRSACK</sequence>
<comment type="caution">
    <text evidence="1">The sequence shown here is derived from an EMBL/GenBank/DDBJ whole genome shotgun (WGS) entry which is preliminary data.</text>
</comment>
<evidence type="ECO:0000313" key="1">
    <source>
        <dbReference type="EMBL" id="RQG96653.1"/>
    </source>
</evidence>
<dbReference type="Proteomes" id="UP000282323">
    <property type="component" value="Unassembled WGS sequence"/>
</dbReference>
<proteinExistence type="predicted"/>
<dbReference type="AlphaFoldDB" id="A0A3N6M0A5"/>
<accession>A0A3N6M0A5</accession>
<dbReference type="EMBL" id="REGA01000003">
    <property type="protein sequence ID" value="RQG96653.1"/>
    <property type="molecule type" value="Genomic_DNA"/>
</dbReference>